<name>A0A8C4N3J8_EPTBU</name>
<evidence type="ECO:0000256" key="3">
    <source>
        <dbReference type="SAM" id="MobiDB-lite"/>
    </source>
</evidence>
<dbReference type="AlphaFoldDB" id="A0A8C4N3J8"/>
<accession>A0A8C4N3J8</accession>
<reference evidence="4" key="1">
    <citation type="submission" date="2025-08" db="UniProtKB">
        <authorList>
            <consortium name="Ensembl"/>
        </authorList>
    </citation>
    <scope>IDENTIFICATION</scope>
</reference>
<keyword evidence="5" id="KW-1185">Reference proteome</keyword>
<dbReference type="GO" id="GO:0005737">
    <property type="term" value="C:cytoplasm"/>
    <property type="evidence" value="ECO:0007669"/>
    <property type="project" value="TreeGrafter"/>
</dbReference>
<comment type="similarity">
    <text evidence="1">Belongs to the TPD52 family.</text>
</comment>
<dbReference type="PANTHER" id="PTHR19307:SF13">
    <property type="entry name" value="TUMOR PROTEIN D54"/>
    <property type="match status" value="1"/>
</dbReference>
<evidence type="ECO:0000313" key="4">
    <source>
        <dbReference type="Ensembl" id="ENSEBUP00000000358.1"/>
    </source>
</evidence>
<dbReference type="Proteomes" id="UP000694388">
    <property type="component" value="Unplaced"/>
</dbReference>
<feature type="compositionally biased region" description="Acidic residues" evidence="3">
    <location>
        <begin position="208"/>
        <end position="218"/>
    </location>
</feature>
<feature type="compositionally biased region" description="Basic and acidic residues" evidence="3">
    <location>
        <begin position="10"/>
        <end position="21"/>
    </location>
</feature>
<evidence type="ECO:0000256" key="2">
    <source>
        <dbReference type="ARBA" id="ARBA00023054"/>
    </source>
</evidence>
<dbReference type="GeneTree" id="ENSGT00940000155572"/>
<protein>
    <submittedName>
        <fullName evidence="4">TPD52 like 2</fullName>
    </submittedName>
</protein>
<sequence>MAYPSPAHTDFAEKNKVEVSLDTHNAPAGTDGSGPLPPKQQQLQQPLPQLPSPPPPPPPPPQGLSAEKQAELQAELQRIEDEIATLRQVLGAKESRLVDIKSQLGLTVFSGLRDNFSRGLQDVQASTAYVRASETLGTLNEKVSNSEMYKKTQETLSHAGQRTSAALATVGSTITRKLGDVRNSPSFRSFEEKVGVTMFGSKPKVSEEAWESEPDVPEEAVPAISDSTAFTAENPVPLI</sequence>
<dbReference type="Ensembl" id="ENSEBUT00000000652.1">
    <property type="protein sequence ID" value="ENSEBUP00000000358.1"/>
    <property type="gene ID" value="ENSEBUG00000000523.1"/>
</dbReference>
<organism evidence="4 5">
    <name type="scientific">Eptatretus burgeri</name>
    <name type="common">Inshore hagfish</name>
    <dbReference type="NCBI Taxonomy" id="7764"/>
    <lineage>
        <taxon>Eukaryota</taxon>
        <taxon>Metazoa</taxon>
        <taxon>Chordata</taxon>
        <taxon>Craniata</taxon>
        <taxon>Vertebrata</taxon>
        <taxon>Cyclostomata</taxon>
        <taxon>Myxini</taxon>
        <taxon>Myxiniformes</taxon>
        <taxon>Myxinidae</taxon>
        <taxon>Eptatretinae</taxon>
        <taxon>Eptatretus</taxon>
    </lineage>
</organism>
<evidence type="ECO:0000256" key="1">
    <source>
        <dbReference type="ARBA" id="ARBA00005702"/>
    </source>
</evidence>
<evidence type="ECO:0000313" key="5">
    <source>
        <dbReference type="Proteomes" id="UP000694388"/>
    </source>
</evidence>
<dbReference type="InterPro" id="IPR007327">
    <property type="entry name" value="TPD52"/>
</dbReference>
<feature type="region of interest" description="Disordered" evidence="3">
    <location>
        <begin position="1"/>
        <end position="72"/>
    </location>
</feature>
<dbReference type="Pfam" id="PF04201">
    <property type="entry name" value="TPD52"/>
    <property type="match status" value="1"/>
</dbReference>
<dbReference type="PANTHER" id="PTHR19307">
    <property type="entry name" value="TUMOR PROTEIN D52"/>
    <property type="match status" value="1"/>
</dbReference>
<reference evidence="4" key="2">
    <citation type="submission" date="2025-09" db="UniProtKB">
        <authorList>
            <consortium name="Ensembl"/>
        </authorList>
    </citation>
    <scope>IDENTIFICATION</scope>
</reference>
<feature type="region of interest" description="Disordered" evidence="3">
    <location>
        <begin position="205"/>
        <end position="239"/>
    </location>
</feature>
<proteinExistence type="inferred from homology"/>
<keyword evidence="2" id="KW-0175">Coiled coil</keyword>
<feature type="compositionally biased region" description="Pro residues" evidence="3">
    <location>
        <begin position="48"/>
        <end position="62"/>
    </location>
</feature>